<keyword evidence="7 12" id="KW-0406">Ion transport</keyword>
<sequence>MPHLLLVMLGGAIGAGARHLTGRAMLALLGPGYPWGTLAVNLAGGFLMGLLAGGVSRIPGGGEQWRLLLGVGVLGGFTTFSAFSLEVMLMLERGEWLGAAGYILASVAGAVAALAAGLAVMRAVA</sequence>
<accession>A0ABW3H5Y8</accession>
<dbReference type="EMBL" id="JBHTJG010000004">
    <property type="protein sequence ID" value="MFD0946793.1"/>
    <property type="molecule type" value="Genomic_DNA"/>
</dbReference>
<keyword evidence="8 12" id="KW-0472">Membrane</keyword>
<dbReference type="Proteomes" id="UP001596977">
    <property type="component" value="Unassembled WGS sequence"/>
</dbReference>
<dbReference type="Pfam" id="PF02537">
    <property type="entry name" value="CRCB"/>
    <property type="match status" value="1"/>
</dbReference>
<keyword evidence="12" id="KW-0813">Transport</keyword>
<keyword evidence="9 12" id="KW-0407">Ion channel</keyword>
<keyword evidence="3" id="KW-0997">Cell inner membrane</keyword>
<evidence type="ECO:0000256" key="6">
    <source>
        <dbReference type="ARBA" id="ARBA00023053"/>
    </source>
</evidence>
<protein>
    <recommendedName>
        <fullName evidence="12">Fluoride-specific ion channel FluC</fullName>
    </recommendedName>
</protein>
<dbReference type="RefSeq" id="WP_264944106.1">
    <property type="nucleotide sequence ID" value="NZ_JAPDRA010000004.1"/>
</dbReference>
<comment type="similarity">
    <text evidence="10 12">Belongs to the fluoride channel Fluc/FEX (TC 1.A.43) family.</text>
</comment>
<evidence type="ECO:0000256" key="12">
    <source>
        <dbReference type="HAMAP-Rule" id="MF_00454"/>
    </source>
</evidence>
<keyword evidence="12" id="KW-0479">Metal-binding</keyword>
<evidence type="ECO:0000256" key="3">
    <source>
        <dbReference type="ARBA" id="ARBA00022519"/>
    </source>
</evidence>
<dbReference type="InterPro" id="IPR003691">
    <property type="entry name" value="FluC"/>
</dbReference>
<evidence type="ECO:0000256" key="11">
    <source>
        <dbReference type="ARBA" id="ARBA00035585"/>
    </source>
</evidence>
<gene>
    <name evidence="12 13" type="primary">crcB</name>
    <name evidence="12" type="synonym">fluC</name>
    <name evidence="13" type="ORF">ACFQ1E_10630</name>
</gene>
<evidence type="ECO:0000313" key="14">
    <source>
        <dbReference type="Proteomes" id="UP001596977"/>
    </source>
</evidence>
<evidence type="ECO:0000256" key="9">
    <source>
        <dbReference type="ARBA" id="ARBA00023303"/>
    </source>
</evidence>
<evidence type="ECO:0000313" key="13">
    <source>
        <dbReference type="EMBL" id="MFD0946793.1"/>
    </source>
</evidence>
<evidence type="ECO:0000256" key="1">
    <source>
        <dbReference type="ARBA" id="ARBA00004651"/>
    </source>
</evidence>
<comment type="caution">
    <text evidence="13">The sequence shown here is derived from an EMBL/GenBank/DDBJ whole genome shotgun (WGS) entry which is preliminary data.</text>
</comment>
<dbReference type="PANTHER" id="PTHR28259:SF1">
    <property type="entry name" value="FLUORIDE EXPORT PROTEIN 1-RELATED"/>
    <property type="match status" value="1"/>
</dbReference>
<proteinExistence type="inferred from homology"/>
<feature type="binding site" evidence="12">
    <location>
        <position position="78"/>
    </location>
    <ligand>
        <name>Na(+)</name>
        <dbReference type="ChEBI" id="CHEBI:29101"/>
        <note>structural</note>
    </ligand>
</feature>
<organism evidence="13 14">
    <name type="scientific">Sphingomonas canadensis</name>
    <dbReference type="NCBI Taxonomy" id="1219257"/>
    <lineage>
        <taxon>Bacteria</taxon>
        <taxon>Pseudomonadati</taxon>
        <taxon>Pseudomonadota</taxon>
        <taxon>Alphaproteobacteria</taxon>
        <taxon>Sphingomonadales</taxon>
        <taxon>Sphingomonadaceae</taxon>
        <taxon>Sphingomonas</taxon>
    </lineage>
</organism>
<keyword evidence="2 12" id="KW-1003">Cell membrane</keyword>
<comment type="activity regulation">
    <text evidence="12">Na(+) is not transported, but it plays an essential structural role and its presence is essential for fluoride channel function.</text>
</comment>
<dbReference type="NCBIfam" id="NF010791">
    <property type="entry name" value="PRK14195.1"/>
    <property type="match status" value="1"/>
</dbReference>
<feature type="transmembrane region" description="Helical" evidence="12">
    <location>
        <begin position="67"/>
        <end position="90"/>
    </location>
</feature>
<comment type="function">
    <text evidence="12">Fluoride-specific ion channel. Important for reducing fluoride concentration in the cell, thus reducing its toxicity.</text>
</comment>
<evidence type="ECO:0000256" key="2">
    <source>
        <dbReference type="ARBA" id="ARBA00022475"/>
    </source>
</evidence>
<evidence type="ECO:0000256" key="4">
    <source>
        <dbReference type="ARBA" id="ARBA00022692"/>
    </source>
</evidence>
<feature type="transmembrane region" description="Helical" evidence="12">
    <location>
        <begin position="33"/>
        <end position="55"/>
    </location>
</feature>
<keyword evidence="5 12" id="KW-1133">Transmembrane helix</keyword>
<comment type="catalytic activity">
    <reaction evidence="11">
        <text>fluoride(in) = fluoride(out)</text>
        <dbReference type="Rhea" id="RHEA:76159"/>
        <dbReference type="ChEBI" id="CHEBI:17051"/>
    </reaction>
    <physiologicalReaction direction="left-to-right" evidence="11">
        <dbReference type="Rhea" id="RHEA:76160"/>
    </physiologicalReaction>
</comment>
<evidence type="ECO:0000256" key="8">
    <source>
        <dbReference type="ARBA" id="ARBA00023136"/>
    </source>
</evidence>
<evidence type="ECO:0000256" key="10">
    <source>
        <dbReference type="ARBA" id="ARBA00035120"/>
    </source>
</evidence>
<keyword evidence="6 12" id="KW-0915">Sodium</keyword>
<dbReference type="HAMAP" id="MF_00454">
    <property type="entry name" value="FluC"/>
    <property type="match status" value="1"/>
</dbReference>
<evidence type="ECO:0000256" key="5">
    <source>
        <dbReference type="ARBA" id="ARBA00022989"/>
    </source>
</evidence>
<dbReference type="PANTHER" id="PTHR28259">
    <property type="entry name" value="FLUORIDE EXPORT PROTEIN 1-RELATED"/>
    <property type="match status" value="1"/>
</dbReference>
<keyword evidence="4 12" id="KW-0812">Transmembrane</keyword>
<name>A0ABW3H5Y8_9SPHN</name>
<comment type="subcellular location">
    <subcellularLocation>
        <location evidence="1 12">Cell membrane</location>
        <topology evidence="1 12">Multi-pass membrane protein</topology>
    </subcellularLocation>
</comment>
<keyword evidence="14" id="KW-1185">Reference proteome</keyword>
<evidence type="ECO:0000256" key="7">
    <source>
        <dbReference type="ARBA" id="ARBA00023065"/>
    </source>
</evidence>
<feature type="binding site" evidence="12">
    <location>
        <position position="75"/>
    </location>
    <ligand>
        <name>Na(+)</name>
        <dbReference type="ChEBI" id="CHEBI:29101"/>
        <note>structural</note>
    </ligand>
</feature>
<reference evidence="14" key="1">
    <citation type="journal article" date="2019" name="Int. J. Syst. Evol. Microbiol.">
        <title>The Global Catalogue of Microorganisms (GCM) 10K type strain sequencing project: providing services to taxonomists for standard genome sequencing and annotation.</title>
        <authorList>
            <consortium name="The Broad Institute Genomics Platform"/>
            <consortium name="The Broad Institute Genome Sequencing Center for Infectious Disease"/>
            <person name="Wu L."/>
            <person name="Ma J."/>
        </authorList>
    </citation>
    <scope>NUCLEOTIDE SEQUENCE [LARGE SCALE GENOMIC DNA]</scope>
    <source>
        <strain evidence="14">CCUG 62982</strain>
    </source>
</reference>
<feature type="transmembrane region" description="Helical" evidence="12">
    <location>
        <begin position="96"/>
        <end position="120"/>
    </location>
</feature>
<dbReference type="NCBIfam" id="TIGR00494">
    <property type="entry name" value="crcB"/>
    <property type="match status" value="1"/>
</dbReference>